<dbReference type="Pfam" id="PF17827">
    <property type="entry name" value="PrmC_N"/>
    <property type="match status" value="1"/>
</dbReference>
<organism evidence="8 9">
    <name type="scientific">Colwellia ponticola</name>
    <dbReference type="NCBI Taxonomy" id="2304625"/>
    <lineage>
        <taxon>Bacteria</taxon>
        <taxon>Pseudomonadati</taxon>
        <taxon>Pseudomonadota</taxon>
        <taxon>Gammaproteobacteria</taxon>
        <taxon>Alteromonadales</taxon>
        <taxon>Colwelliaceae</taxon>
        <taxon>Colwellia</taxon>
    </lineage>
</organism>
<dbReference type="EC" id="2.1.1.297" evidence="5"/>
<evidence type="ECO:0000256" key="1">
    <source>
        <dbReference type="ARBA" id="ARBA00022603"/>
    </source>
</evidence>
<evidence type="ECO:0000256" key="2">
    <source>
        <dbReference type="ARBA" id="ARBA00022679"/>
    </source>
</evidence>
<feature type="binding site" evidence="5">
    <location>
        <position position="173"/>
    </location>
    <ligand>
        <name>S-adenosyl-L-methionine</name>
        <dbReference type="ChEBI" id="CHEBI:59789"/>
    </ligand>
</feature>
<comment type="similarity">
    <text evidence="5">Belongs to the protein N5-glutamine methyltransferase family. PrmC subfamily.</text>
</comment>
<sequence length="284" mass="31657">MQINTIAGLINYGQQQLAQRSDSAKLDAQILLGFVLDKARSYLLTWPEKTLPKTNVQHYLDLLQRRIAGEPIAYIVGVQEFWSLPFRVSPATLIPRPDTEVLVELVLEHFAQHNTLHCLDLGTGTGAIALALASEQPHWTIDAVDFSHDAVALAKQNAVDLGLSQVNIFHSNWFSAVNERTYDVIVSNPPYIDVLDKHLHEGDVRYEPESALVADEQGFGDIKHIAQQARGFLSSQGALFFEHGFEQAEGVRKLLTTLGYANAQTVKDFNGHDRITWATYKIAN</sequence>
<evidence type="ECO:0000256" key="5">
    <source>
        <dbReference type="HAMAP-Rule" id="MF_02126"/>
    </source>
</evidence>
<evidence type="ECO:0000256" key="4">
    <source>
        <dbReference type="ARBA" id="ARBA00048391"/>
    </source>
</evidence>
<dbReference type="CDD" id="cd02440">
    <property type="entry name" value="AdoMet_MTases"/>
    <property type="match status" value="1"/>
</dbReference>
<protein>
    <recommendedName>
        <fullName evidence="5">Release factor glutamine methyltransferase</fullName>
        <shortName evidence="5">RF MTase</shortName>
        <ecNumber evidence="5">2.1.1.297</ecNumber>
    </recommendedName>
    <alternativeName>
        <fullName evidence="5">N5-glutamine methyltransferase PrmC</fullName>
    </alternativeName>
    <alternativeName>
        <fullName evidence="5">Protein-(glutamine-N5) MTase PrmC</fullName>
    </alternativeName>
    <alternativeName>
        <fullName evidence="5">Protein-glutamine N-methyltransferase PrmC</fullName>
    </alternativeName>
</protein>
<dbReference type="InterPro" id="IPR019874">
    <property type="entry name" value="RF_methyltr_PrmC"/>
</dbReference>
<dbReference type="InterPro" id="IPR040758">
    <property type="entry name" value="PrmC_N"/>
</dbReference>
<dbReference type="RefSeq" id="WP_138624152.1">
    <property type="nucleotide sequence ID" value="NZ_SZVP01000016.1"/>
</dbReference>
<dbReference type="InterPro" id="IPR007848">
    <property type="entry name" value="Small_mtfrase_dom"/>
</dbReference>
<gene>
    <name evidence="5 8" type="primary">prmC</name>
    <name evidence="8" type="ORF">FCS21_13925</name>
</gene>
<dbReference type="FunFam" id="3.40.50.150:FF:000053">
    <property type="entry name" value="Release factor glutamine methyltransferase"/>
    <property type="match status" value="1"/>
</dbReference>
<feature type="binding site" evidence="5">
    <location>
        <begin position="188"/>
        <end position="191"/>
    </location>
    <ligand>
        <name>substrate</name>
    </ligand>
</feature>
<dbReference type="HAMAP" id="MF_02126">
    <property type="entry name" value="RF_methyltr_PrmC"/>
    <property type="match status" value="1"/>
</dbReference>
<dbReference type="AlphaFoldDB" id="A0A8H2JMJ5"/>
<comment type="function">
    <text evidence="5">Methylates the class 1 translation termination release factors RF1/PrfA and RF2/PrfB on the glutamine residue of the universally conserved GGQ motif.</text>
</comment>
<comment type="caution">
    <text evidence="8">The sequence shown here is derived from an EMBL/GenBank/DDBJ whole genome shotgun (WGS) entry which is preliminary data.</text>
</comment>
<feature type="domain" description="Release factor glutamine methyltransferase N-terminal" evidence="7">
    <location>
        <begin position="9"/>
        <end position="77"/>
    </location>
</feature>
<feature type="domain" description="Methyltransferase small" evidence="6">
    <location>
        <begin position="104"/>
        <end position="193"/>
    </location>
</feature>
<dbReference type="PROSITE" id="PS00092">
    <property type="entry name" value="N6_MTASE"/>
    <property type="match status" value="1"/>
</dbReference>
<reference evidence="8 9" key="1">
    <citation type="submission" date="2019-05" db="EMBL/GenBank/DDBJ databases">
        <title>Colwellia ponticola sp. nov., isolated from seawater.</title>
        <authorList>
            <person name="Yoon J.-H."/>
        </authorList>
    </citation>
    <scope>NUCLEOTIDE SEQUENCE [LARGE SCALE GENOMIC DNA]</scope>
    <source>
        <strain evidence="8 9">OISW-25</strain>
    </source>
</reference>
<accession>A0A8H2JMJ5</accession>
<feature type="binding site" evidence="5">
    <location>
        <position position="145"/>
    </location>
    <ligand>
        <name>S-adenosyl-L-methionine</name>
        <dbReference type="ChEBI" id="CHEBI:59789"/>
    </ligand>
</feature>
<dbReference type="Proteomes" id="UP000307702">
    <property type="component" value="Unassembled WGS sequence"/>
</dbReference>
<dbReference type="PANTHER" id="PTHR18895">
    <property type="entry name" value="HEMK METHYLTRANSFERASE"/>
    <property type="match status" value="1"/>
</dbReference>
<keyword evidence="9" id="KW-1185">Reference proteome</keyword>
<proteinExistence type="inferred from homology"/>
<evidence type="ECO:0000256" key="3">
    <source>
        <dbReference type="ARBA" id="ARBA00022691"/>
    </source>
</evidence>
<dbReference type="InterPro" id="IPR004556">
    <property type="entry name" value="HemK-like"/>
</dbReference>
<dbReference type="Gene3D" id="3.40.50.150">
    <property type="entry name" value="Vaccinia Virus protein VP39"/>
    <property type="match status" value="1"/>
</dbReference>
<feature type="binding site" evidence="5">
    <location>
        <begin position="122"/>
        <end position="126"/>
    </location>
    <ligand>
        <name>S-adenosyl-L-methionine</name>
        <dbReference type="ChEBI" id="CHEBI:59789"/>
    </ligand>
</feature>
<evidence type="ECO:0000313" key="8">
    <source>
        <dbReference type="EMBL" id="TMM42659.1"/>
    </source>
</evidence>
<dbReference type="InterPro" id="IPR029063">
    <property type="entry name" value="SAM-dependent_MTases_sf"/>
</dbReference>
<dbReference type="NCBIfam" id="TIGR00536">
    <property type="entry name" value="hemK_fam"/>
    <property type="match status" value="1"/>
</dbReference>
<evidence type="ECO:0000259" key="7">
    <source>
        <dbReference type="Pfam" id="PF17827"/>
    </source>
</evidence>
<dbReference type="Gene3D" id="1.10.8.10">
    <property type="entry name" value="DNA helicase RuvA subunit, C-terminal domain"/>
    <property type="match status" value="1"/>
</dbReference>
<dbReference type="GO" id="GO:0102559">
    <property type="term" value="F:peptide chain release factor N(5)-glutamine methyltransferase activity"/>
    <property type="evidence" value="ECO:0007669"/>
    <property type="project" value="UniProtKB-EC"/>
</dbReference>
<dbReference type="FunFam" id="1.10.8.10:FF:000032">
    <property type="entry name" value="Release factor glutamine methyltransferase"/>
    <property type="match status" value="1"/>
</dbReference>
<keyword evidence="3 5" id="KW-0949">S-adenosyl-L-methionine</keyword>
<dbReference type="NCBIfam" id="TIGR03534">
    <property type="entry name" value="RF_mod_PrmC"/>
    <property type="match status" value="1"/>
</dbReference>
<dbReference type="EMBL" id="SZVP01000016">
    <property type="protein sequence ID" value="TMM42659.1"/>
    <property type="molecule type" value="Genomic_DNA"/>
</dbReference>
<dbReference type="InterPro" id="IPR050320">
    <property type="entry name" value="N5-glutamine_MTase"/>
</dbReference>
<dbReference type="PANTHER" id="PTHR18895:SF74">
    <property type="entry name" value="MTRF1L RELEASE FACTOR GLUTAMINE METHYLTRANSFERASE"/>
    <property type="match status" value="1"/>
</dbReference>
<dbReference type="OrthoDB" id="9800643at2"/>
<evidence type="ECO:0000313" key="9">
    <source>
        <dbReference type="Proteomes" id="UP000307702"/>
    </source>
</evidence>
<dbReference type="SUPFAM" id="SSF53335">
    <property type="entry name" value="S-adenosyl-L-methionine-dependent methyltransferases"/>
    <property type="match status" value="1"/>
</dbReference>
<dbReference type="Pfam" id="PF05175">
    <property type="entry name" value="MTS"/>
    <property type="match status" value="1"/>
</dbReference>
<feature type="binding site" evidence="5">
    <location>
        <position position="188"/>
    </location>
    <ligand>
        <name>S-adenosyl-L-methionine</name>
        <dbReference type="ChEBI" id="CHEBI:59789"/>
    </ligand>
</feature>
<evidence type="ECO:0000259" key="6">
    <source>
        <dbReference type="Pfam" id="PF05175"/>
    </source>
</evidence>
<name>A0A8H2JMJ5_9GAMM</name>
<dbReference type="GO" id="GO:0003676">
    <property type="term" value="F:nucleic acid binding"/>
    <property type="evidence" value="ECO:0007669"/>
    <property type="project" value="InterPro"/>
</dbReference>
<keyword evidence="1 5" id="KW-0489">Methyltransferase</keyword>
<comment type="catalytic activity">
    <reaction evidence="4 5">
        <text>L-glutaminyl-[peptide chain release factor] + S-adenosyl-L-methionine = N(5)-methyl-L-glutaminyl-[peptide chain release factor] + S-adenosyl-L-homocysteine + H(+)</text>
        <dbReference type="Rhea" id="RHEA:42896"/>
        <dbReference type="Rhea" id="RHEA-COMP:10271"/>
        <dbReference type="Rhea" id="RHEA-COMP:10272"/>
        <dbReference type="ChEBI" id="CHEBI:15378"/>
        <dbReference type="ChEBI" id="CHEBI:30011"/>
        <dbReference type="ChEBI" id="CHEBI:57856"/>
        <dbReference type="ChEBI" id="CHEBI:59789"/>
        <dbReference type="ChEBI" id="CHEBI:61891"/>
        <dbReference type="EC" id="2.1.1.297"/>
    </reaction>
</comment>
<dbReference type="GO" id="GO:0032259">
    <property type="term" value="P:methylation"/>
    <property type="evidence" value="ECO:0007669"/>
    <property type="project" value="UniProtKB-KW"/>
</dbReference>
<keyword evidence="2 5" id="KW-0808">Transferase</keyword>
<dbReference type="InterPro" id="IPR002052">
    <property type="entry name" value="DNA_methylase_N6_adenine_CS"/>
</dbReference>